<dbReference type="InterPro" id="IPR001878">
    <property type="entry name" value="Znf_CCHC"/>
</dbReference>
<gene>
    <name evidence="3" type="ORF">ABMA27_001857</name>
</gene>
<dbReference type="Gene3D" id="4.10.60.10">
    <property type="entry name" value="Zinc finger, CCHC-type"/>
    <property type="match status" value="1"/>
</dbReference>
<keyword evidence="4" id="KW-1185">Reference proteome</keyword>
<dbReference type="InterPro" id="IPR054722">
    <property type="entry name" value="PolX-like_BBD"/>
</dbReference>
<protein>
    <recommendedName>
        <fullName evidence="2">CCHC-type domain-containing protein</fullName>
    </recommendedName>
</protein>
<comment type="caution">
    <text evidence="3">The sequence shown here is derived from an EMBL/GenBank/DDBJ whole genome shotgun (WGS) entry which is preliminary data.</text>
</comment>
<reference evidence="3 4" key="1">
    <citation type="submission" date="2024-06" db="EMBL/GenBank/DDBJ databases">
        <title>A chromosome-level genome assembly of beet webworm, Loxostege sticticalis.</title>
        <authorList>
            <person name="Zhang Y."/>
        </authorList>
    </citation>
    <scope>NUCLEOTIDE SEQUENCE [LARGE SCALE GENOMIC DNA]</scope>
    <source>
        <strain evidence="3">AQ026</strain>
        <tissue evidence="3">Whole body</tissue>
    </source>
</reference>
<evidence type="ECO:0000256" key="1">
    <source>
        <dbReference type="PROSITE-ProRule" id="PRU00047"/>
    </source>
</evidence>
<dbReference type="Proteomes" id="UP001549920">
    <property type="component" value="Unassembled WGS sequence"/>
</dbReference>
<dbReference type="PANTHER" id="PTHR47481">
    <property type="match status" value="1"/>
</dbReference>
<sequence>MSNHNAMSIEKLVGRDNWASWSFAVKAYLQHEELWDCIESEGSIDSKKDTKAKSKLILLVDPINYVHIQDAKSAKEVWNNLSRAFQDSGLLREVGLLKDLINTTLETSTSVEDYVNKILSAAHKLRNISFQVDDEWLGTLMLAGLPDEYKPMIMGIESSGVKISADLIKTKLLQEVKQSDTTAFYSNSKKNPPKNYQTKSKGPRCFHCNKFGHMSKNCWHKKTKSENERSSEKNKNGFIAAFSAMQLHDAYSWYVDSGTSMHLTMHRDWLENLKTPPITNIRIADNKLLKVETCGNVSIQVSDGKGGYNKIQVRNVLYVPDLSTNLLSVSRIIKNGCKVEFDTNGCSIFNQNNLRVAHATLTNDTYKLKVKELESQAMVATTETDVKDTWHQRMGHLNMKDVSRLPSCATGVKLLQAEDDCVCISCLEGKQTRQPFPSDGSRASALLERIHTYVDRCRQHQLEEPGKEAYHARSKHKDVRYHFVREKIANKRVAVQYKPSTDMIADVLTKGLPRPKHEMFSASMGLRSGEDVEDL</sequence>
<accession>A0ABR3HVN4</accession>
<evidence type="ECO:0000313" key="3">
    <source>
        <dbReference type="EMBL" id="KAL0880628.1"/>
    </source>
</evidence>
<dbReference type="PROSITE" id="PS50158">
    <property type="entry name" value="ZF_CCHC"/>
    <property type="match status" value="1"/>
</dbReference>
<evidence type="ECO:0000313" key="4">
    <source>
        <dbReference type="Proteomes" id="UP001549920"/>
    </source>
</evidence>
<name>A0ABR3HVN4_LOXSC</name>
<proteinExistence type="predicted"/>
<dbReference type="Pfam" id="PF14223">
    <property type="entry name" value="Retrotran_gag_2"/>
    <property type="match status" value="1"/>
</dbReference>
<dbReference type="Pfam" id="PF22936">
    <property type="entry name" value="Pol_BBD"/>
    <property type="match status" value="1"/>
</dbReference>
<dbReference type="Pfam" id="PF13976">
    <property type="entry name" value="gag_pre-integrs"/>
    <property type="match status" value="1"/>
</dbReference>
<feature type="domain" description="CCHC-type" evidence="2">
    <location>
        <begin position="204"/>
        <end position="218"/>
    </location>
</feature>
<keyword evidence="1" id="KW-0863">Zinc-finger</keyword>
<organism evidence="3 4">
    <name type="scientific">Loxostege sticticalis</name>
    <name type="common">Beet webworm moth</name>
    <dbReference type="NCBI Taxonomy" id="481309"/>
    <lineage>
        <taxon>Eukaryota</taxon>
        <taxon>Metazoa</taxon>
        <taxon>Ecdysozoa</taxon>
        <taxon>Arthropoda</taxon>
        <taxon>Hexapoda</taxon>
        <taxon>Insecta</taxon>
        <taxon>Pterygota</taxon>
        <taxon>Neoptera</taxon>
        <taxon>Endopterygota</taxon>
        <taxon>Lepidoptera</taxon>
        <taxon>Glossata</taxon>
        <taxon>Ditrysia</taxon>
        <taxon>Pyraloidea</taxon>
        <taxon>Crambidae</taxon>
        <taxon>Pyraustinae</taxon>
        <taxon>Loxostege</taxon>
    </lineage>
</organism>
<evidence type="ECO:0000259" key="2">
    <source>
        <dbReference type="PROSITE" id="PS50158"/>
    </source>
</evidence>
<dbReference type="EMBL" id="JBEUOH010000012">
    <property type="protein sequence ID" value="KAL0880628.1"/>
    <property type="molecule type" value="Genomic_DNA"/>
</dbReference>
<keyword evidence="1" id="KW-0862">Zinc</keyword>
<dbReference type="InterPro" id="IPR025724">
    <property type="entry name" value="GAG-pre-integrase_dom"/>
</dbReference>
<keyword evidence="1" id="KW-0479">Metal-binding</keyword>
<dbReference type="PANTHER" id="PTHR47481:SF14">
    <property type="entry name" value="RETROTRANSPOSON COPIA-LIKE N-TERMINAL DOMAIN-CONTAINING PROTEIN"/>
    <property type="match status" value="1"/>
</dbReference>
<dbReference type="CDD" id="cd09272">
    <property type="entry name" value="RNase_HI_RT_Ty1"/>
    <property type="match status" value="1"/>
</dbReference>
<dbReference type="InterPro" id="IPR036875">
    <property type="entry name" value="Znf_CCHC_sf"/>
</dbReference>
<dbReference type="SUPFAM" id="SSF57756">
    <property type="entry name" value="Retrovirus zinc finger-like domains"/>
    <property type="match status" value="1"/>
</dbReference>
<dbReference type="SMART" id="SM00343">
    <property type="entry name" value="ZnF_C2HC"/>
    <property type="match status" value="1"/>
</dbReference>